<evidence type="ECO:0000259" key="3">
    <source>
        <dbReference type="PROSITE" id="PS50914"/>
    </source>
</evidence>
<name>A0A918CS14_9ACTN</name>
<dbReference type="CDD" id="cd04586">
    <property type="entry name" value="CBS_pair_BON_assoc"/>
    <property type="match status" value="1"/>
</dbReference>
<dbReference type="InterPro" id="IPR017080">
    <property type="entry name" value="UCP036990_CBS_BON"/>
</dbReference>
<proteinExistence type="predicted"/>
<dbReference type="Gene3D" id="3.30.1340.30">
    <property type="match status" value="1"/>
</dbReference>
<evidence type="ECO:0000313" key="6">
    <source>
        <dbReference type="Proteomes" id="UP000653411"/>
    </source>
</evidence>
<dbReference type="PANTHER" id="PTHR43080">
    <property type="entry name" value="CBS DOMAIN-CONTAINING PROTEIN CBSX3, MITOCHONDRIAL"/>
    <property type="match status" value="1"/>
</dbReference>
<dbReference type="Gene3D" id="3.10.580.10">
    <property type="entry name" value="CBS-domain"/>
    <property type="match status" value="1"/>
</dbReference>
<comment type="caution">
    <text evidence="5">The sequence shown here is derived from an EMBL/GenBank/DDBJ whole genome shotgun (WGS) entry which is preliminary data.</text>
</comment>
<feature type="domain" description="CBS" evidence="4">
    <location>
        <begin position="12"/>
        <end position="68"/>
    </location>
</feature>
<dbReference type="PROSITE" id="PS50914">
    <property type="entry name" value="BON"/>
    <property type="match status" value="1"/>
</dbReference>
<organism evidence="5 6">
    <name type="scientific">Streptomyces fuscichromogenes</name>
    <dbReference type="NCBI Taxonomy" id="1324013"/>
    <lineage>
        <taxon>Bacteria</taxon>
        <taxon>Bacillati</taxon>
        <taxon>Actinomycetota</taxon>
        <taxon>Actinomycetes</taxon>
        <taxon>Kitasatosporales</taxon>
        <taxon>Streptomycetaceae</taxon>
        <taxon>Streptomyces</taxon>
    </lineage>
</organism>
<dbReference type="EMBL" id="BMML01000007">
    <property type="protein sequence ID" value="GGN10620.1"/>
    <property type="molecule type" value="Genomic_DNA"/>
</dbReference>
<feature type="domain" description="BON" evidence="3">
    <location>
        <begin position="127"/>
        <end position="196"/>
    </location>
</feature>
<feature type="domain" description="CBS" evidence="4">
    <location>
        <begin position="74"/>
        <end position="130"/>
    </location>
</feature>
<dbReference type="RefSeq" id="WP_189263766.1">
    <property type="nucleotide sequence ID" value="NZ_BMML01000007.1"/>
</dbReference>
<evidence type="ECO:0000256" key="2">
    <source>
        <dbReference type="PROSITE-ProRule" id="PRU00703"/>
    </source>
</evidence>
<dbReference type="PROSITE" id="PS51371">
    <property type="entry name" value="CBS"/>
    <property type="match status" value="2"/>
</dbReference>
<keyword evidence="6" id="KW-1185">Reference proteome</keyword>
<evidence type="ECO:0008006" key="7">
    <source>
        <dbReference type="Google" id="ProtNLM"/>
    </source>
</evidence>
<dbReference type="Proteomes" id="UP000653411">
    <property type="component" value="Unassembled WGS sequence"/>
</dbReference>
<dbReference type="PANTHER" id="PTHR43080:SF29">
    <property type="entry name" value="OS02G0818000 PROTEIN"/>
    <property type="match status" value="1"/>
</dbReference>
<keyword evidence="1 2" id="KW-0129">CBS domain</keyword>
<dbReference type="InterPro" id="IPR007055">
    <property type="entry name" value="BON_dom"/>
</dbReference>
<accession>A0A918CS14</accession>
<dbReference type="InterPro" id="IPR000644">
    <property type="entry name" value="CBS_dom"/>
</dbReference>
<dbReference type="AlphaFoldDB" id="A0A918CS14"/>
<dbReference type="SUPFAM" id="SSF54631">
    <property type="entry name" value="CBS-domain pair"/>
    <property type="match status" value="1"/>
</dbReference>
<evidence type="ECO:0000259" key="4">
    <source>
        <dbReference type="PROSITE" id="PS51371"/>
    </source>
</evidence>
<dbReference type="InterPro" id="IPR051257">
    <property type="entry name" value="Diverse_CBS-Domain"/>
</dbReference>
<reference evidence="5" key="2">
    <citation type="submission" date="2020-09" db="EMBL/GenBank/DDBJ databases">
        <authorList>
            <person name="Sun Q."/>
            <person name="Zhou Y."/>
        </authorList>
    </citation>
    <scope>NUCLEOTIDE SEQUENCE</scope>
    <source>
        <strain evidence="5">CGMCC 4.7110</strain>
    </source>
</reference>
<reference evidence="5" key="1">
    <citation type="journal article" date="2014" name="Int. J. Syst. Evol. Microbiol.">
        <title>Complete genome sequence of Corynebacterium casei LMG S-19264T (=DSM 44701T), isolated from a smear-ripened cheese.</title>
        <authorList>
            <consortium name="US DOE Joint Genome Institute (JGI-PGF)"/>
            <person name="Walter F."/>
            <person name="Albersmeier A."/>
            <person name="Kalinowski J."/>
            <person name="Ruckert C."/>
        </authorList>
    </citation>
    <scope>NUCLEOTIDE SEQUENCE</scope>
    <source>
        <strain evidence="5">CGMCC 4.7110</strain>
    </source>
</reference>
<dbReference type="Pfam" id="PF00571">
    <property type="entry name" value="CBS"/>
    <property type="match status" value="2"/>
</dbReference>
<sequence>MHASPHTVGDVMTRAPVAVGRDAPFKDVVTLMDRWKVSALPVLDGEGRVVGVVSEADLLFRDELPGGVTAGELMNAPAVTVHADAGLAEAARVMARRGVRRLPVVDGVGVLKGIVSRADLLKVFLRADEELTEEVRREVVDRLFPLYADHIRVDVREGVVTLTGWIDGPDPVPVAERLTRAVAGVVDVHCRLCPVAVPDDRH</sequence>
<evidence type="ECO:0000256" key="1">
    <source>
        <dbReference type="ARBA" id="ARBA00023122"/>
    </source>
</evidence>
<evidence type="ECO:0000313" key="5">
    <source>
        <dbReference type="EMBL" id="GGN10620.1"/>
    </source>
</evidence>
<dbReference type="PIRSF" id="PIRSF036990">
    <property type="entry name" value="UCP036990_CBS_BON"/>
    <property type="match status" value="1"/>
</dbReference>
<dbReference type="Pfam" id="PF04972">
    <property type="entry name" value="BON"/>
    <property type="match status" value="1"/>
</dbReference>
<dbReference type="SMART" id="SM00116">
    <property type="entry name" value="CBS"/>
    <property type="match status" value="2"/>
</dbReference>
<gene>
    <name evidence="5" type="ORF">GCM10011578_036440</name>
</gene>
<protein>
    <recommendedName>
        <fullName evidence="7">CBS domain-containing protein</fullName>
    </recommendedName>
</protein>
<dbReference type="InterPro" id="IPR046342">
    <property type="entry name" value="CBS_dom_sf"/>
</dbReference>